<feature type="non-terminal residue" evidence="2">
    <location>
        <position position="103"/>
    </location>
</feature>
<feature type="region of interest" description="Disordered" evidence="1">
    <location>
        <begin position="83"/>
        <end position="103"/>
    </location>
</feature>
<organism evidence="2">
    <name type="scientific">Cuerna arida</name>
    <dbReference type="NCBI Taxonomy" id="1464854"/>
    <lineage>
        <taxon>Eukaryota</taxon>
        <taxon>Metazoa</taxon>
        <taxon>Ecdysozoa</taxon>
        <taxon>Arthropoda</taxon>
        <taxon>Hexapoda</taxon>
        <taxon>Insecta</taxon>
        <taxon>Pterygota</taxon>
        <taxon>Neoptera</taxon>
        <taxon>Paraneoptera</taxon>
        <taxon>Hemiptera</taxon>
        <taxon>Auchenorrhyncha</taxon>
        <taxon>Membracoidea</taxon>
        <taxon>Cicadellidae</taxon>
        <taxon>Cicadellinae</taxon>
        <taxon>Proconiini</taxon>
        <taxon>Cuerna</taxon>
    </lineage>
</organism>
<sequence>NTTLLYKTEKFKNVSINSNKNDSVNFISENILKQSQDKLQSEVMYKTNSSLNSMDLAVPKIPQNHLNKIDDNSNSTYLLPNVTISNHEDKNPNPALVIDKTSE</sequence>
<feature type="non-terminal residue" evidence="2">
    <location>
        <position position="1"/>
    </location>
</feature>
<evidence type="ECO:0000313" key="2">
    <source>
        <dbReference type="EMBL" id="JAS43824.1"/>
    </source>
</evidence>
<evidence type="ECO:0000256" key="1">
    <source>
        <dbReference type="SAM" id="MobiDB-lite"/>
    </source>
</evidence>
<protein>
    <submittedName>
        <fullName evidence="2">Uncharacterized protein</fullName>
    </submittedName>
</protein>
<reference evidence="2" key="1">
    <citation type="submission" date="2015-11" db="EMBL/GenBank/DDBJ databases">
        <title>De novo transcriptome assembly of four potential Pierce s Disease insect vectors from Arizona vineyards.</title>
        <authorList>
            <person name="Tassone E.E."/>
        </authorList>
    </citation>
    <scope>NUCLEOTIDE SEQUENCE</scope>
</reference>
<name>A0A1B6F0Z0_9HEMI</name>
<proteinExistence type="predicted"/>
<dbReference type="EMBL" id="GECZ01025945">
    <property type="protein sequence ID" value="JAS43824.1"/>
    <property type="molecule type" value="Transcribed_RNA"/>
</dbReference>
<gene>
    <name evidence="2" type="ORF">g.45041</name>
</gene>
<accession>A0A1B6F0Z0</accession>
<dbReference type="AlphaFoldDB" id="A0A1B6F0Z0"/>